<feature type="compositionally biased region" description="Basic and acidic residues" evidence="1">
    <location>
        <begin position="10"/>
        <end position="24"/>
    </location>
</feature>
<protein>
    <submittedName>
        <fullName evidence="2">Uncharacterized protein</fullName>
    </submittedName>
</protein>
<name>A0ABY6KTP8_9ARAC</name>
<gene>
    <name evidence="2" type="ORF">LAZ67_9002278</name>
</gene>
<evidence type="ECO:0000256" key="1">
    <source>
        <dbReference type="SAM" id="MobiDB-lite"/>
    </source>
</evidence>
<dbReference type="Proteomes" id="UP001235939">
    <property type="component" value="Chromosome 09"/>
</dbReference>
<feature type="region of interest" description="Disordered" evidence="1">
    <location>
        <begin position="1"/>
        <end position="24"/>
    </location>
</feature>
<proteinExistence type="predicted"/>
<keyword evidence="3" id="KW-1185">Reference proteome</keyword>
<dbReference type="EMBL" id="CP092871">
    <property type="protein sequence ID" value="UYV72236.1"/>
    <property type="molecule type" value="Genomic_DNA"/>
</dbReference>
<accession>A0ABY6KTP8</accession>
<evidence type="ECO:0000313" key="2">
    <source>
        <dbReference type="EMBL" id="UYV72236.1"/>
    </source>
</evidence>
<evidence type="ECO:0000313" key="3">
    <source>
        <dbReference type="Proteomes" id="UP001235939"/>
    </source>
</evidence>
<sequence length="87" mass="9985">MVCKAQKRRLGPEDTSRSGRPSEFDEEHLKALLKEDGHQTTRIVRTEKFEALKRGLKSQQSLFTKVKTEQEAATRASFRVALEIAKR</sequence>
<reference evidence="2 3" key="1">
    <citation type="submission" date="2022-01" db="EMBL/GenBank/DDBJ databases">
        <title>A chromosomal length assembly of Cordylochernes scorpioides.</title>
        <authorList>
            <person name="Zeh D."/>
            <person name="Zeh J."/>
        </authorList>
    </citation>
    <scope>NUCLEOTIDE SEQUENCE [LARGE SCALE GENOMIC DNA]</scope>
    <source>
        <strain evidence="2">IN4F17</strain>
        <tissue evidence="2">Whole Body</tissue>
    </source>
</reference>
<organism evidence="2 3">
    <name type="scientific">Cordylochernes scorpioides</name>
    <dbReference type="NCBI Taxonomy" id="51811"/>
    <lineage>
        <taxon>Eukaryota</taxon>
        <taxon>Metazoa</taxon>
        <taxon>Ecdysozoa</taxon>
        <taxon>Arthropoda</taxon>
        <taxon>Chelicerata</taxon>
        <taxon>Arachnida</taxon>
        <taxon>Pseudoscorpiones</taxon>
        <taxon>Cheliferoidea</taxon>
        <taxon>Chernetidae</taxon>
        <taxon>Cordylochernes</taxon>
    </lineage>
</organism>